<dbReference type="KEGG" id="sfh:SFHH103_01843"/>
<gene>
    <name evidence="1" type="ordered locus">SFHH103_01843</name>
</gene>
<dbReference type="Proteomes" id="UP000007735">
    <property type="component" value="Chromosome"/>
</dbReference>
<organism evidence="1 2">
    <name type="scientific">Sinorhizobium fredii (strain HH103)</name>
    <dbReference type="NCBI Taxonomy" id="1117943"/>
    <lineage>
        <taxon>Bacteria</taxon>
        <taxon>Pseudomonadati</taxon>
        <taxon>Pseudomonadota</taxon>
        <taxon>Alphaproteobacteria</taxon>
        <taxon>Hyphomicrobiales</taxon>
        <taxon>Rhizobiaceae</taxon>
        <taxon>Sinorhizobium/Ensifer group</taxon>
        <taxon>Sinorhizobium</taxon>
    </lineage>
</organism>
<proteinExistence type="predicted"/>
<dbReference type="HOGENOM" id="CLU_3405062_0_0_5"/>
<reference evidence="1 2" key="1">
    <citation type="journal article" date="2012" name="J. Bacteriol.">
        <title>Genome sequence of the soybean symbiont Sinorhizobium fredii HH103.</title>
        <authorList>
            <person name="Weidner S."/>
            <person name="Becker A."/>
            <person name="Bonilla I."/>
            <person name="Jaenicke S."/>
            <person name="Lloret J."/>
            <person name="Margaret I."/>
            <person name="Puhler A."/>
            <person name="Ruiz-Sainz J.E."/>
            <person name="Schneiker-Bekel S."/>
            <person name="Szczepanowski R."/>
            <person name="Vinardell J.M."/>
            <person name="Zehner S."/>
            <person name="Gottfert M."/>
        </authorList>
    </citation>
    <scope>NUCLEOTIDE SEQUENCE [LARGE SCALE GENOMIC DNA]</scope>
    <source>
        <strain evidence="1 2">HH103</strain>
    </source>
</reference>
<dbReference type="AlphaFoldDB" id="G9A7V8"/>
<evidence type="ECO:0000313" key="1">
    <source>
        <dbReference type="EMBL" id="CCE96338.1"/>
    </source>
</evidence>
<accession>G9A7V8</accession>
<sequence length="30" mass="3645">MLWLKRGLNALVFEKGLRDYRERDHSLAQE</sequence>
<protein>
    <submittedName>
        <fullName evidence="1">Uncharacterized protein</fullName>
    </submittedName>
</protein>
<dbReference type="STRING" id="1117943.SFHH103_01843"/>
<name>G9A7V8_SINF1</name>
<evidence type="ECO:0000313" key="2">
    <source>
        <dbReference type="Proteomes" id="UP000007735"/>
    </source>
</evidence>
<dbReference type="EMBL" id="HE616890">
    <property type="protein sequence ID" value="CCE96338.1"/>
    <property type="molecule type" value="Genomic_DNA"/>
</dbReference>